<gene>
    <name evidence="3" type="ORF">BJ993_001625</name>
    <name evidence="4" type="ORF">CFH99_23130</name>
</gene>
<dbReference type="PRINTS" id="PR00080">
    <property type="entry name" value="SDRFAMILY"/>
</dbReference>
<dbReference type="EMBL" id="CP022295">
    <property type="protein sequence ID" value="QSR28523.1"/>
    <property type="molecule type" value="Genomic_DNA"/>
</dbReference>
<reference evidence="4 6" key="1">
    <citation type="submission" date="2017-06" db="EMBL/GenBank/DDBJ databases">
        <title>Complete Genome Sequence of the Soil Carbazole-Degrading Bacterium Nocardioides aromaticivorans IC177.</title>
        <authorList>
            <person name="Vejarano F."/>
            <person name="Suzuki-Minakuchi C."/>
            <person name="Ohtsubo Y."/>
            <person name="Tsuda M."/>
            <person name="Okada K."/>
            <person name="Nojiri H."/>
        </authorList>
    </citation>
    <scope>NUCLEOTIDE SEQUENCE [LARGE SCALE GENOMIC DNA]</scope>
    <source>
        <strain evidence="4 6">IC177</strain>
    </source>
</reference>
<dbReference type="PANTHER" id="PTHR43477">
    <property type="entry name" value="DIHYDROANTICAPSIN 7-DEHYDROGENASE"/>
    <property type="match status" value="1"/>
</dbReference>
<evidence type="ECO:0000313" key="6">
    <source>
        <dbReference type="Proteomes" id="UP000662818"/>
    </source>
</evidence>
<dbReference type="SUPFAM" id="SSF51735">
    <property type="entry name" value="NAD(P)-binding Rossmann-fold domains"/>
    <property type="match status" value="1"/>
</dbReference>
<dbReference type="InterPro" id="IPR051122">
    <property type="entry name" value="SDR_DHRS6-like"/>
</dbReference>
<dbReference type="InterPro" id="IPR036291">
    <property type="entry name" value="NAD(P)-bd_dom_sf"/>
</dbReference>
<dbReference type="FunFam" id="3.40.50.720:FF:000084">
    <property type="entry name" value="Short-chain dehydrogenase reductase"/>
    <property type="match status" value="1"/>
</dbReference>
<dbReference type="Pfam" id="PF13561">
    <property type="entry name" value="adh_short_C2"/>
    <property type="match status" value="1"/>
</dbReference>
<name>A0A7Y9ZIG9_9ACTN</name>
<protein>
    <submittedName>
        <fullName evidence="3">NAD(P)-dependent dehydrogenase (Short-subunit alcohol dehydrogenase family)</fullName>
    </submittedName>
    <submittedName>
        <fullName evidence="4">Oxidoreductase</fullName>
    </submittedName>
</protein>
<evidence type="ECO:0000256" key="1">
    <source>
        <dbReference type="ARBA" id="ARBA00006484"/>
    </source>
</evidence>
<evidence type="ECO:0000313" key="5">
    <source>
        <dbReference type="Proteomes" id="UP000562045"/>
    </source>
</evidence>
<dbReference type="PRINTS" id="PR00081">
    <property type="entry name" value="GDHRDH"/>
</dbReference>
<evidence type="ECO:0000313" key="4">
    <source>
        <dbReference type="EMBL" id="QSR28523.1"/>
    </source>
</evidence>
<dbReference type="PANTHER" id="PTHR43477:SF1">
    <property type="entry name" value="DIHYDROANTICAPSIN 7-DEHYDROGENASE"/>
    <property type="match status" value="1"/>
</dbReference>
<sequence>MSSFSGRTAVVTGAGGGMGLAIAVDLAARGARVVAVDVKEAPTELPDGVTFCRGDISDSGLAPEVVSLAGSISATGVVDMLVNAAGVAWFADPGLPPPPFVDGSIVDIDPAAWKRVLDINLTGSMLMTRAVLPGMRAHGAGSLVHIASIAGLRCADGALDAYQVSKAGLISLSRGLAAQYGPEGIRSNTVCPGAIVTPMIAGIYENDPAREQSMAARVPLRRVGTTADVCAAVTYLLSDDASFVTGTDLVVDGGWLTNMG</sequence>
<dbReference type="CDD" id="cd05233">
    <property type="entry name" value="SDR_c"/>
    <property type="match status" value="1"/>
</dbReference>
<dbReference type="Proteomes" id="UP000662818">
    <property type="component" value="Chromosome"/>
</dbReference>
<keyword evidence="6" id="KW-1185">Reference proteome</keyword>
<evidence type="ECO:0000256" key="2">
    <source>
        <dbReference type="ARBA" id="ARBA00023002"/>
    </source>
</evidence>
<organism evidence="3 5">
    <name type="scientific">Nocardioides aromaticivorans</name>
    <dbReference type="NCBI Taxonomy" id="200618"/>
    <lineage>
        <taxon>Bacteria</taxon>
        <taxon>Bacillati</taxon>
        <taxon>Actinomycetota</taxon>
        <taxon>Actinomycetes</taxon>
        <taxon>Propionibacteriales</taxon>
        <taxon>Nocardioidaceae</taxon>
        <taxon>Nocardioides</taxon>
    </lineage>
</organism>
<accession>A0A7Y9ZIG9</accession>
<proteinExistence type="inferred from homology"/>
<dbReference type="InterPro" id="IPR002347">
    <property type="entry name" value="SDR_fam"/>
</dbReference>
<dbReference type="EMBL" id="JACBZM010000001">
    <property type="protein sequence ID" value="NYI44545.1"/>
    <property type="molecule type" value="Genomic_DNA"/>
</dbReference>
<comment type="similarity">
    <text evidence="1">Belongs to the short-chain dehydrogenases/reductases (SDR) family.</text>
</comment>
<dbReference type="Proteomes" id="UP000562045">
    <property type="component" value="Unassembled WGS sequence"/>
</dbReference>
<reference evidence="3 5" key="2">
    <citation type="submission" date="2020-07" db="EMBL/GenBank/DDBJ databases">
        <title>Sequencing the genomes of 1000 actinobacteria strains.</title>
        <authorList>
            <person name="Klenk H.-P."/>
        </authorList>
    </citation>
    <scope>NUCLEOTIDE SEQUENCE [LARGE SCALE GENOMIC DNA]</scope>
    <source>
        <strain evidence="3 5">DSM 15131</strain>
    </source>
</reference>
<dbReference type="RefSeq" id="WP_179648374.1">
    <property type="nucleotide sequence ID" value="NZ_CP022295.1"/>
</dbReference>
<dbReference type="Gene3D" id="3.40.50.720">
    <property type="entry name" value="NAD(P)-binding Rossmann-like Domain"/>
    <property type="match status" value="1"/>
</dbReference>
<keyword evidence="2" id="KW-0560">Oxidoreductase</keyword>
<dbReference type="AlphaFoldDB" id="A0A7Y9ZIG9"/>
<evidence type="ECO:0000313" key="3">
    <source>
        <dbReference type="EMBL" id="NYI44545.1"/>
    </source>
</evidence>
<dbReference type="GO" id="GO:0016491">
    <property type="term" value="F:oxidoreductase activity"/>
    <property type="evidence" value="ECO:0007669"/>
    <property type="project" value="UniProtKB-KW"/>
</dbReference>